<protein>
    <submittedName>
        <fullName evidence="11">TRAP transporter small permease</fullName>
    </submittedName>
</protein>
<name>A0A7X5HXL2_9FIRM</name>
<evidence type="ECO:0000256" key="1">
    <source>
        <dbReference type="ARBA" id="ARBA00004429"/>
    </source>
</evidence>
<accession>A0A7X5HXL2</accession>
<feature type="transmembrane region" description="Helical" evidence="9">
    <location>
        <begin position="47"/>
        <end position="65"/>
    </location>
</feature>
<keyword evidence="2" id="KW-0813">Transport</keyword>
<dbReference type="GO" id="GO:0005886">
    <property type="term" value="C:plasma membrane"/>
    <property type="evidence" value="ECO:0007669"/>
    <property type="project" value="UniProtKB-SubCell"/>
</dbReference>
<dbReference type="Proteomes" id="UP000461585">
    <property type="component" value="Unassembled WGS sequence"/>
</dbReference>
<keyword evidence="7 9" id="KW-0472">Membrane</keyword>
<feature type="transmembrane region" description="Helical" evidence="9">
    <location>
        <begin position="12"/>
        <end position="32"/>
    </location>
</feature>
<keyword evidence="4" id="KW-0997">Cell inner membrane</keyword>
<evidence type="ECO:0000256" key="3">
    <source>
        <dbReference type="ARBA" id="ARBA00022475"/>
    </source>
</evidence>
<comment type="subcellular location">
    <subcellularLocation>
        <location evidence="1">Cell inner membrane</location>
        <topology evidence="1">Multi-pass membrane protein</topology>
    </subcellularLocation>
</comment>
<proteinExistence type="inferred from homology"/>
<evidence type="ECO:0000256" key="7">
    <source>
        <dbReference type="ARBA" id="ARBA00023136"/>
    </source>
</evidence>
<dbReference type="AlphaFoldDB" id="A0A7X5HXL2"/>
<feature type="transmembrane region" description="Helical" evidence="9">
    <location>
        <begin position="128"/>
        <end position="146"/>
    </location>
</feature>
<dbReference type="GO" id="GO:0015740">
    <property type="term" value="P:C4-dicarboxylate transport"/>
    <property type="evidence" value="ECO:0007669"/>
    <property type="project" value="TreeGrafter"/>
</dbReference>
<evidence type="ECO:0000259" key="10">
    <source>
        <dbReference type="Pfam" id="PF04290"/>
    </source>
</evidence>
<evidence type="ECO:0000256" key="2">
    <source>
        <dbReference type="ARBA" id="ARBA00022448"/>
    </source>
</evidence>
<comment type="caution">
    <text evidence="11">The sequence shown here is derived from an EMBL/GenBank/DDBJ whole genome shotgun (WGS) entry which is preliminary data.</text>
</comment>
<dbReference type="InterPro" id="IPR055348">
    <property type="entry name" value="DctQ"/>
</dbReference>
<reference evidence="11 12" key="1">
    <citation type="submission" date="2020-01" db="EMBL/GenBank/DDBJ databases">
        <title>Anaeroalcalibacter tamaniensis gen. nov., sp. nov., moderately halophilic strictly anaerobic fermenter bacterium from mud volcano of Taman peninsula.</title>
        <authorList>
            <person name="Frolova A."/>
            <person name="Merkel A.Y."/>
            <person name="Slobodkin A.I."/>
        </authorList>
    </citation>
    <scope>NUCLEOTIDE SEQUENCE [LARGE SCALE GENOMIC DNA]</scope>
    <source>
        <strain evidence="11 12">F-3ap</strain>
    </source>
</reference>
<comment type="similarity">
    <text evidence="8">Belongs to the TRAP transporter small permease family.</text>
</comment>
<keyword evidence="6 9" id="KW-1133">Transmembrane helix</keyword>
<evidence type="ECO:0000256" key="5">
    <source>
        <dbReference type="ARBA" id="ARBA00022692"/>
    </source>
</evidence>
<sequence length="165" mass="18524">MKTIRGTLDRIVEWFCIVTMGVMTLLVTWQVITRYFFNNPSAITERLTQYLFVWLVLYGAAYVFGKRDHMAIVFVEEKLPPSIRRVVEILQEVLIGVFAVGVMVYGGYQSTLKQMVQADASLGIPMGVVYSAIALSGICIVFYSVHNIMELSGKKRAAAMKEEGV</sequence>
<evidence type="ECO:0000313" key="12">
    <source>
        <dbReference type="Proteomes" id="UP000461585"/>
    </source>
</evidence>
<dbReference type="GO" id="GO:0022857">
    <property type="term" value="F:transmembrane transporter activity"/>
    <property type="evidence" value="ECO:0007669"/>
    <property type="project" value="TreeGrafter"/>
</dbReference>
<dbReference type="InterPro" id="IPR007387">
    <property type="entry name" value="TRAP_DctQ"/>
</dbReference>
<gene>
    <name evidence="11" type="ORF">GXN74_11505</name>
</gene>
<dbReference type="Pfam" id="PF04290">
    <property type="entry name" value="DctQ"/>
    <property type="match status" value="1"/>
</dbReference>
<dbReference type="PANTHER" id="PTHR35011">
    <property type="entry name" value="2,3-DIKETO-L-GULONATE TRAP TRANSPORTER SMALL PERMEASE PROTEIN YIAM"/>
    <property type="match status" value="1"/>
</dbReference>
<evidence type="ECO:0000256" key="9">
    <source>
        <dbReference type="SAM" id="Phobius"/>
    </source>
</evidence>
<organism evidence="11 12">
    <name type="scientific">Anaerotalea alkaliphila</name>
    <dbReference type="NCBI Taxonomy" id="2662126"/>
    <lineage>
        <taxon>Bacteria</taxon>
        <taxon>Bacillati</taxon>
        <taxon>Bacillota</taxon>
        <taxon>Clostridia</taxon>
        <taxon>Eubacteriales</taxon>
        <taxon>Anaerotalea</taxon>
    </lineage>
</organism>
<evidence type="ECO:0000256" key="6">
    <source>
        <dbReference type="ARBA" id="ARBA00022989"/>
    </source>
</evidence>
<dbReference type="EMBL" id="JAAEEH010000036">
    <property type="protein sequence ID" value="NDL68366.1"/>
    <property type="molecule type" value="Genomic_DNA"/>
</dbReference>
<dbReference type="RefSeq" id="WP_162371087.1">
    <property type="nucleotide sequence ID" value="NZ_JAAEEH010000036.1"/>
</dbReference>
<dbReference type="PANTHER" id="PTHR35011:SF2">
    <property type="entry name" value="2,3-DIKETO-L-GULONATE TRAP TRANSPORTER SMALL PERMEASE PROTEIN YIAM"/>
    <property type="match status" value="1"/>
</dbReference>
<keyword evidence="3" id="KW-1003">Cell membrane</keyword>
<evidence type="ECO:0000256" key="4">
    <source>
        <dbReference type="ARBA" id="ARBA00022519"/>
    </source>
</evidence>
<evidence type="ECO:0000313" key="11">
    <source>
        <dbReference type="EMBL" id="NDL68366.1"/>
    </source>
</evidence>
<evidence type="ECO:0000256" key="8">
    <source>
        <dbReference type="ARBA" id="ARBA00038436"/>
    </source>
</evidence>
<keyword evidence="12" id="KW-1185">Reference proteome</keyword>
<keyword evidence="5 9" id="KW-0812">Transmembrane</keyword>
<feature type="transmembrane region" description="Helical" evidence="9">
    <location>
        <begin position="86"/>
        <end position="108"/>
    </location>
</feature>
<feature type="domain" description="Tripartite ATP-independent periplasmic transporters DctQ component" evidence="10">
    <location>
        <begin position="23"/>
        <end position="151"/>
    </location>
</feature>